<evidence type="ECO:0000313" key="1">
    <source>
        <dbReference type="EMBL" id="KKN81569.1"/>
    </source>
</evidence>
<protein>
    <submittedName>
        <fullName evidence="1">Uncharacterized protein</fullName>
    </submittedName>
</protein>
<reference evidence="1" key="1">
    <citation type="journal article" date="2015" name="Nature">
        <title>Complex archaea that bridge the gap between prokaryotes and eukaryotes.</title>
        <authorList>
            <person name="Spang A."/>
            <person name="Saw J.H."/>
            <person name="Jorgensen S.L."/>
            <person name="Zaremba-Niedzwiedzka K."/>
            <person name="Martijn J."/>
            <person name="Lind A.E."/>
            <person name="van Eijk R."/>
            <person name="Schleper C."/>
            <person name="Guy L."/>
            <person name="Ettema T.J."/>
        </authorList>
    </citation>
    <scope>NUCLEOTIDE SEQUENCE</scope>
</reference>
<organism evidence="1">
    <name type="scientific">marine sediment metagenome</name>
    <dbReference type="NCBI Taxonomy" id="412755"/>
    <lineage>
        <taxon>unclassified sequences</taxon>
        <taxon>metagenomes</taxon>
        <taxon>ecological metagenomes</taxon>
    </lineage>
</organism>
<dbReference type="AlphaFoldDB" id="A0A0F9TQE4"/>
<accession>A0A0F9TQE4</accession>
<proteinExistence type="predicted"/>
<gene>
    <name evidence="1" type="ORF">LCGC14_0318280</name>
</gene>
<sequence>MNLGIRMFAFIQQRDTMITKREKLEAVRYECIVCPTGMGGVYVRFPAKTPKEFFCLGCGQSYLVILAETIE</sequence>
<comment type="caution">
    <text evidence="1">The sequence shown here is derived from an EMBL/GenBank/DDBJ whole genome shotgun (WGS) entry which is preliminary data.</text>
</comment>
<dbReference type="EMBL" id="LAZR01000213">
    <property type="protein sequence ID" value="KKN81569.1"/>
    <property type="molecule type" value="Genomic_DNA"/>
</dbReference>
<name>A0A0F9TQE4_9ZZZZ</name>